<dbReference type="RefSeq" id="WP_095986898.1">
    <property type="nucleotide sequence ID" value="NZ_CP022098.1"/>
</dbReference>
<protein>
    <recommendedName>
        <fullName evidence="4">Large ribosomal subunit protein bL17</fullName>
    </recommendedName>
</protein>
<evidence type="ECO:0000256" key="1">
    <source>
        <dbReference type="ARBA" id="ARBA00008777"/>
    </source>
</evidence>
<dbReference type="HAMAP" id="MF_01368">
    <property type="entry name" value="Ribosomal_bL17"/>
    <property type="match status" value="1"/>
</dbReference>
<dbReference type="GO" id="GO:0006412">
    <property type="term" value="P:translation"/>
    <property type="evidence" value="ECO:0007669"/>
    <property type="project" value="UniProtKB-UniRule"/>
</dbReference>
<dbReference type="SUPFAM" id="SSF64263">
    <property type="entry name" value="Prokaryotic ribosomal protein L17"/>
    <property type="match status" value="1"/>
</dbReference>
<dbReference type="KEGG" id="cfus:CYFUS_004214"/>
<accession>A0A250J4B1</accession>
<dbReference type="PANTHER" id="PTHR14413">
    <property type="entry name" value="RIBOSOMAL PROTEIN L17"/>
    <property type="match status" value="1"/>
</dbReference>
<dbReference type="GO" id="GO:0022625">
    <property type="term" value="C:cytosolic large ribosomal subunit"/>
    <property type="evidence" value="ECO:0007669"/>
    <property type="project" value="TreeGrafter"/>
</dbReference>
<dbReference type="Proteomes" id="UP000217257">
    <property type="component" value="Chromosome"/>
</dbReference>
<dbReference type="AlphaFoldDB" id="A0A250J4B1"/>
<keyword evidence="2 4" id="KW-0689">Ribosomal protein</keyword>
<evidence type="ECO:0000256" key="3">
    <source>
        <dbReference type="ARBA" id="ARBA00023274"/>
    </source>
</evidence>
<dbReference type="PROSITE" id="PS01167">
    <property type="entry name" value="RIBOSOMAL_L17"/>
    <property type="match status" value="1"/>
</dbReference>
<dbReference type="InterPro" id="IPR047859">
    <property type="entry name" value="Ribosomal_bL17_CS"/>
</dbReference>
<dbReference type="NCBIfam" id="TIGR00059">
    <property type="entry name" value="L17"/>
    <property type="match status" value="1"/>
</dbReference>
<evidence type="ECO:0000256" key="5">
    <source>
        <dbReference type="RuleBase" id="RU000660"/>
    </source>
</evidence>
<evidence type="ECO:0000313" key="7">
    <source>
        <dbReference type="EMBL" id="ATB38779.1"/>
    </source>
</evidence>
<dbReference type="InterPro" id="IPR036373">
    <property type="entry name" value="Ribosomal_bL17_sf"/>
</dbReference>
<comment type="similarity">
    <text evidence="1 4 5">Belongs to the bacterial ribosomal protein bL17 family.</text>
</comment>
<reference evidence="7 8" key="1">
    <citation type="submission" date="2017-06" db="EMBL/GenBank/DDBJ databases">
        <title>Sequencing and comparative analysis of myxobacterial genomes.</title>
        <authorList>
            <person name="Rupp O."/>
            <person name="Goesmann A."/>
            <person name="Sogaard-Andersen L."/>
        </authorList>
    </citation>
    <scope>NUCLEOTIDE SEQUENCE [LARGE SCALE GENOMIC DNA]</scope>
    <source>
        <strain evidence="7 8">DSM 52655</strain>
    </source>
</reference>
<proteinExistence type="inferred from homology"/>
<feature type="region of interest" description="Disordered" evidence="6">
    <location>
        <begin position="118"/>
        <end position="142"/>
    </location>
</feature>
<dbReference type="EMBL" id="CP022098">
    <property type="protein sequence ID" value="ATB38779.1"/>
    <property type="molecule type" value="Genomic_DNA"/>
</dbReference>
<evidence type="ECO:0000256" key="4">
    <source>
        <dbReference type="HAMAP-Rule" id="MF_01368"/>
    </source>
</evidence>
<keyword evidence="3 4" id="KW-0687">Ribonucleoprotein</keyword>
<dbReference type="PANTHER" id="PTHR14413:SF16">
    <property type="entry name" value="LARGE RIBOSOMAL SUBUNIT PROTEIN BL17M"/>
    <property type="match status" value="1"/>
</dbReference>
<sequence>MRHKVGQRKLHRTTSHRLAMLHNMVTSLLEHEAIRTTLPKAKEARALAERIITLGKRGGLSNVRLAERTVRNRVILKKVFGEYKERYANRPGGYTRIVRLGFRRGDGAEMALLELVDRPAKSTPVDAPETEAQGEASENKAE</sequence>
<dbReference type="GO" id="GO:0003735">
    <property type="term" value="F:structural constituent of ribosome"/>
    <property type="evidence" value="ECO:0007669"/>
    <property type="project" value="InterPro"/>
</dbReference>
<comment type="subunit">
    <text evidence="4">Part of the 50S ribosomal subunit. Contacts protein L32.</text>
</comment>
<evidence type="ECO:0000256" key="2">
    <source>
        <dbReference type="ARBA" id="ARBA00022980"/>
    </source>
</evidence>
<evidence type="ECO:0000256" key="6">
    <source>
        <dbReference type="SAM" id="MobiDB-lite"/>
    </source>
</evidence>
<evidence type="ECO:0000313" key="8">
    <source>
        <dbReference type="Proteomes" id="UP000217257"/>
    </source>
</evidence>
<organism evidence="7 8">
    <name type="scientific">Cystobacter fuscus</name>
    <dbReference type="NCBI Taxonomy" id="43"/>
    <lineage>
        <taxon>Bacteria</taxon>
        <taxon>Pseudomonadati</taxon>
        <taxon>Myxococcota</taxon>
        <taxon>Myxococcia</taxon>
        <taxon>Myxococcales</taxon>
        <taxon>Cystobacterineae</taxon>
        <taxon>Archangiaceae</taxon>
        <taxon>Cystobacter</taxon>
    </lineage>
</organism>
<dbReference type="InterPro" id="IPR000456">
    <property type="entry name" value="Ribosomal_bL17"/>
</dbReference>
<name>A0A250J4B1_9BACT</name>
<gene>
    <name evidence="4" type="primary">rplQ</name>
    <name evidence="7" type="ORF">CYFUS_004214</name>
</gene>
<dbReference type="Gene3D" id="3.90.1030.10">
    <property type="entry name" value="Ribosomal protein L17"/>
    <property type="match status" value="1"/>
</dbReference>
<dbReference type="Pfam" id="PF01196">
    <property type="entry name" value="Ribosomal_L17"/>
    <property type="match status" value="1"/>
</dbReference>